<gene>
    <name evidence="7" type="primary">surA</name>
    <name evidence="9" type="ordered locus">Fraau_0384</name>
</gene>
<feature type="domain" description="PpiC" evidence="8">
    <location>
        <begin position="292"/>
        <end position="392"/>
    </location>
</feature>
<dbReference type="InterPro" id="IPR015391">
    <property type="entry name" value="SurA_N"/>
</dbReference>
<keyword evidence="2 7" id="KW-0677">Repeat</keyword>
<evidence type="ECO:0000256" key="6">
    <source>
        <dbReference type="ARBA" id="ARBA00023235"/>
    </source>
</evidence>
<dbReference type="STRING" id="767434.Fraau_0384"/>
<dbReference type="InterPro" id="IPR023058">
    <property type="entry name" value="PPIase_PpiC_CS"/>
</dbReference>
<evidence type="ECO:0000256" key="2">
    <source>
        <dbReference type="ARBA" id="ARBA00022737"/>
    </source>
</evidence>
<comment type="catalytic activity">
    <reaction evidence="7">
        <text>[protein]-peptidylproline (omega=180) = [protein]-peptidylproline (omega=0)</text>
        <dbReference type="Rhea" id="RHEA:16237"/>
        <dbReference type="Rhea" id="RHEA-COMP:10747"/>
        <dbReference type="Rhea" id="RHEA-COMP:10748"/>
        <dbReference type="ChEBI" id="CHEBI:83833"/>
        <dbReference type="ChEBI" id="CHEBI:83834"/>
        <dbReference type="EC" id="5.2.1.8"/>
    </reaction>
</comment>
<dbReference type="RefSeq" id="WP_014401879.1">
    <property type="nucleotide sequence ID" value="NC_017033.1"/>
</dbReference>
<proteinExistence type="inferred from homology"/>
<dbReference type="eggNOG" id="COG0760">
    <property type="taxonomic scope" value="Bacteria"/>
</dbReference>
<dbReference type="EMBL" id="CP003350">
    <property type="protein sequence ID" value="AFC84873.1"/>
    <property type="molecule type" value="Genomic_DNA"/>
</dbReference>
<dbReference type="InterPro" id="IPR000297">
    <property type="entry name" value="PPIase_PpiC"/>
</dbReference>
<dbReference type="GO" id="GO:0006457">
    <property type="term" value="P:protein folding"/>
    <property type="evidence" value="ECO:0007669"/>
    <property type="project" value="UniProtKB-UniRule"/>
</dbReference>
<reference evidence="9" key="1">
    <citation type="submission" date="2012-02" db="EMBL/GenBank/DDBJ databases">
        <title>The complete genome of Frateuria aurantia DSM 6220.</title>
        <authorList>
            <consortium name="US DOE Joint Genome Institute (JGI-PGF)"/>
            <person name="Lucas S."/>
            <person name="Copeland A."/>
            <person name="Lapidus A."/>
            <person name="Glavina del Rio T."/>
            <person name="Dalin E."/>
            <person name="Tice H."/>
            <person name="Bruce D."/>
            <person name="Goodwin L."/>
            <person name="Pitluck S."/>
            <person name="Peters L."/>
            <person name="Ovchinnikova G."/>
            <person name="Teshima H."/>
            <person name="Kyrpides N."/>
            <person name="Mavromatis K."/>
            <person name="Ivanova N."/>
            <person name="Brettin T."/>
            <person name="Detter J.C."/>
            <person name="Han C."/>
            <person name="Larimer F."/>
            <person name="Land M."/>
            <person name="Hauser L."/>
            <person name="Markowitz V."/>
            <person name="Cheng J.-F."/>
            <person name="Hugenholtz P."/>
            <person name="Woyke T."/>
            <person name="Wu D."/>
            <person name="Brambilla E."/>
            <person name="Klenk H.-P."/>
            <person name="Eisen J.A."/>
        </authorList>
    </citation>
    <scope>NUCLEOTIDE SEQUENCE</scope>
    <source>
        <strain evidence="9">DSM 6220</strain>
    </source>
</reference>
<dbReference type="HAMAP" id="MF_01183">
    <property type="entry name" value="Chaperone_SurA"/>
    <property type="match status" value="1"/>
</dbReference>
<dbReference type="GO" id="GO:0042277">
    <property type="term" value="F:peptide binding"/>
    <property type="evidence" value="ECO:0007669"/>
    <property type="project" value="InterPro"/>
</dbReference>
<comment type="domain">
    <text evidence="7">The PPIase activity resides only in the second parvulin domain. The N-terminal region and the C-terminal tail are necessary and sufficient for the chaperone activity of SurA. The PPIase activity is dispensable for SurA to function as a chaperone. The N-terminal region and the C-terminal tail are also required for porin recognition.</text>
</comment>
<keyword evidence="5 7" id="KW-0143">Chaperone</keyword>
<dbReference type="EC" id="5.2.1.8" evidence="7"/>
<dbReference type="Proteomes" id="UP000005234">
    <property type="component" value="Chromosome"/>
</dbReference>
<keyword evidence="6 7" id="KW-0413">Isomerase</keyword>
<feature type="chain" id="PRO_5009014057" description="Chaperone SurA" evidence="7">
    <location>
        <begin position="24"/>
        <end position="452"/>
    </location>
</feature>
<dbReference type="Pfam" id="PF00639">
    <property type="entry name" value="Rotamase"/>
    <property type="match status" value="2"/>
</dbReference>
<name>H8L3R8_FRAAD</name>
<dbReference type="InterPro" id="IPR023034">
    <property type="entry name" value="PPIase_SurA"/>
</dbReference>
<dbReference type="AlphaFoldDB" id="H8L3R8"/>
<dbReference type="GO" id="GO:0043165">
    <property type="term" value="P:Gram-negative-bacterium-type cell outer membrane assembly"/>
    <property type="evidence" value="ECO:0007669"/>
    <property type="project" value="InterPro"/>
</dbReference>
<dbReference type="Gene3D" id="3.10.50.40">
    <property type="match status" value="2"/>
</dbReference>
<dbReference type="Gene3D" id="1.10.4030.10">
    <property type="entry name" value="Porin chaperone SurA, peptide-binding domain"/>
    <property type="match status" value="1"/>
</dbReference>
<evidence type="ECO:0000256" key="3">
    <source>
        <dbReference type="ARBA" id="ARBA00022764"/>
    </source>
</evidence>
<evidence type="ECO:0000313" key="10">
    <source>
        <dbReference type="Proteomes" id="UP000005234"/>
    </source>
</evidence>
<evidence type="ECO:0000256" key="5">
    <source>
        <dbReference type="ARBA" id="ARBA00023186"/>
    </source>
</evidence>
<evidence type="ECO:0000256" key="1">
    <source>
        <dbReference type="ARBA" id="ARBA00022729"/>
    </source>
</evidence>
<dbReference type="KEGG" id="fau:Fraau_0384"/>
<dbReference type="Pfam" id="PF09312">
    <property type="entry name" value="SurA_N"/>
    <property type="match status" value="1"/>
</dbReference>
<keyword evidence="1 7" id="KW-0732">Signal</keyword>
<comment type="function">
    <text evidence="7">Chaperone involved in the correct folding and assembly of outer membrane proteins. Recognizes specific patterns of aromatic residues and the orientation of their side chains, which are found more frequently in integral outer membrane proteins. May act in both early periplasmic and late outer membrane-associated steps of protein maturation.</text>
</comment>
<dbReference type="InterPro" id="IPR050280">
    <property type="entry name" value="OMP_Chaperone_SurA"/>
</dbReference>
<dbReference type="InterPro" id="IPR027304">
    <property type="entry name" value="Trigger_fact/SurA_dom_sf"/>
</dbReference>
<protein>
    <recommendedName>
        <fullName evidence="7">Chaperone SurA</fullName>
    </recommendedName>
    <alternativeName>
        <fullName evidence="7">Peptidyl-prolyl cis-trans isomerase SurA</fullName>
        <shortName evidence="7">PPIase SurA</shortName>
        <ecNumber evidence="7">5.2.1.8</ecNumber>
    </alternativeName>
    <alternativeName>
        <fullName evidence="7">Rotamase SurA</fullName>
    </alternativeName>
</protein>
<dbReference type="PROSITE" id="PS50198">
    <property type="entry name" value="PPIC_PPIASE_2"/>
    <property type="match status" value="2"/>
</dbReference>
<keyword evidence="10" id="KW-1185">Reference proteome</keyword>
<dbReference type="GO" id="GO:0030288">
    <property type="term" value="C:outer membrane-bounded periplasmic space"/>
    <property type="evidence" value="ECO:0007669"/>
    <property type="project" value="InterPro"/>
</dbReference>
<dbReference type="GO" id="GO:0050821">
    <property type="term" value="P:protein stabilization"/>
    <property type="evidence" value="ECO:0007669"/>
    <property type="project" value="InterPro"/>
</dbReference>
<organism evidence="9 10">
    <name type="scientific">Frateuria aurantia (strain ATCC 33424 / DSM 6220 / KCTC 2777 / LMG 1558 / NBRC 3245 / NCIMB 13370)</name>
    <name type="common">Acetobacter aurantius</name>
    <dbReference type="NCBI Taxonomy" id="767434"/>
    <lineage>
        <taxon>Bacteria</taxon>
        <taxon>Pseudomonadati</taxon>
        <taxon>Pseudomonadota</taxon>
        <taxon>Gammaproteobacteria</taxon>
        <taxon>Lysobacterales</taxon>
        <taxon>Rhodanobacteraceae</taxon>
        <taxon>Frateuria</taxon>
    </lineage>
</organism>
<feature type="domain" description="PpiC" evidence="8">
    <location>
        <begin position="182"/>
        <end position="283"/>
    </location>
</feature>
<dbReference type="OrthoDB" id="14196at2"/>
<keyword evidence="3 7" id="KW-0574">Periplasm</keyword>
<sequence length="452" mass="49045" precursor="true">MKQTIAFALLATVAVATTPVAQAQLLGGTSTTAPSQDSHLVDRIVAVVEDDVILQSELDAAIANVRQSTPAERLPPEDVLARQVLNRLILMRLQIQKANEQGIQLANADVDQAVQAVAQQNNLTTDQLRTAVEQHGQSFRAFQQQMADQLMIQRLHESIMHDQVTVTDSEVDNLLHSPSYKAGEVHLAHIQISVPSGGTASDIQAAAAKAAEAEAAIKSGTDFAAVAARYSDAQDALQGGDLGWRRLDAIPQLFTDTVSSMNEGQVTAALRTPAGFQILKLLGVRKQEQQLVTEYHSREILIRPTELLSEAQAQQKAEDLYNKIVNQHGDFAALAKADSNDDTSANLGGDMGWFPLDGWGPAVAGQLKQLQDEEVSKPFQTDAGWIILQRLGSRQVDQTNQLARSQARQEIGSRKSEEAYDNFLRQLRSGSYVKILVPALQDTNTHTASPAA</sequence>
<dbReference type="HOGENOM" id="CLU_034646_11_0_6"/>
<comment type="subcellular location">
    <subcellularLocation>
        <location evidence="7">Periplasm</location>
    </subcellularLocation>
    <text evidence="7">Is capable of associating with the outer membrane.</text>
</comment>
<dbReference type="SUPFAM" id="SSF54534">
    <property type="entry name" value="FKBP-like"/>
    <property type="match status" value="2"/>
</dbReference>
<evidence type="ECO:0000313" key="9">
    <source>
        <dbReference type="EMBL" id="AFC84873.1"/>
    </source>
</evidence>
<dbReference type="GO" id="GO:0051082">
    <property type="term" value="F:unfolded protein binding"/>
    <property type="evidence" value="ECO:0007669"/>
    <property type="project" value="UniProtKB-UniRule"/>
</dbReference>
<dbReference type="SUPFAM" id="SSF109998">
    <property type="entry name" value="Triger factor/SurA peptide-binding domain-like"/>
    <property type="match status" value="1"/>
</dbReference>
<dbReference type="PROSITE" id="PS01096">
    <property type="entry name" value="PPIC_PPIASE_1"/>
    <property type="match status" value="1"/>
</dbReference>
<dbReference type="InterPro" id="IPR046357">
    <property type="entry name" value="PPIase_dom_sf"/>
</dbReference>
<accession>H8L3R8</accession>
<evidence type="ECO:0000256" key="7">
    <source>
        <dbReference type="HAMAP-Rule" id="MF_01183"/>
    </source>
</evidence>
<dbReference type="PANTHER" id="PTHR47637:SF1">
    <property type="entry name" value="CHAPERONE SURA"/>
    <property type="match status" value="1"/>
</dbReference>
<evidence type="ECO:0000259" key="8">
    <source>
        <dbReference type="PROSITE" id="PS50198"/>
    </source>
</evidence>
<dbReference type="PANTHER" id="PTHR47637">
    <property type="entry name" value="CHAPERONE SURA"/>
    <property type="match status" value="1"/>
</dbReference>
<keyword evidence="4 7" id="KW-0697">Rotamase</keyword>
<evidence type="ECO:0000256" key="4">
    <source>
        <dbReference type="ARBA" id="ARBA00023110"/>
    </source>
</evidence>
<feature type="signal peptide" evidence="7">
    <location>
        <begin position="1"/>
        <end position="23"/>
    </location>
</feature>
<dbReference type="GO" id="GO:0003755">
    <property type="term" value="F:peptidyl-prolyl cis-trans isomerase activity"/>
    <property type="evidence" value="ECO:0007669"/>
    <property type="project" value="UniProtKB-UniRule"/>
</dbReference>